<gene>
    <name evidence="3" type="ORF">EDD33_0577</name>
</gene>
<dbReference type="GO" id="GO:0008610">
    <property type="term" value="P:lipid biosynthetic process"/>
    <property type="evidence" value="ECO:0007669"/>
    <property type="project" value="UniProtKB-ARBA"/>
</dbReference>
<dbReference type="InterPro" id="IPR012171">
    <property type="entry name" value="Fatty_acid_desaturase"/>
</dbReference>
<feature type="transmembrane region" description="Helical" evidence="1">
    <location>
        <begin position="203"/>
        <end position="225"/>
    </location>
</feature>
<keyword evidence="4" id="KW-1185">Reference proteome</keyword>
<organism evidence="3 4">
    <name type="scientific">Nocardioides aurantiacus</name>
    <dbReference type="NCBI Taxonomy" id="86796"/>
    <lineage>
        <taxon>Bacteria</taxon>
        <taxon>Bacillati</taxon>
        <taxon>Actinomycetota</taxon>
        <taxon>Actinomycetes</taxon>
        <taxon>Propionibacteriales</taxon>
        <taxon>Nocardioidaceae</taxon>
        <taxon>Nocardioides</taxon>
    </lineage>
</organism>
<dbReference type="GO" id="GO:0016717">
    <property type="term" value="F:oxidoreductase activity, acting on paired donors, with oxidation of a pair of donors resulting in the reduction of molecular oxygen to two molecules of water"/>
    <property type="evidence" value="ECO:0007669"/>
    <property type="project" value="TreeGrafter"/>
</dbReference>
<dbReference type="InterPro" id="IPR005804">
    <property type="entry name" value="FA_desaturase_dom"/>
</dbReference>
<dbReference type="OrthoDB" id="104711at2"/>
<dbReference type="AlphaFoldDB" id="A0A3N2CQE4"/>
<dbReference type="Proteomes" id="UP000281738">
    <property type="component" value="Unassembled WGS sequence"/>
</dbReference>
<feature type="transmembrane region" description="Helical" evidence="1">
    <location>
        <begin position="60"/>
        <end position="81"/>
    </location>
</feature>
<keyword evidence="1" id="KW-0812">Transmembrane</keyword>
<evidence type="ECO:0000259" key="2">
    <source>
        <dbReference type="Pfam" id="PF00487"/>
    </source>
</evidence>
<dbReference type="GO" id="GO:0016020">
    <property type="term" value="C:membrane"/>
    <property type="evidence" value="ECO:0007669"/>
    <property type="project" value="TreeGrafter"/>
</dbReference>
<evidence type="ECO:0000313" key="3">
    <source>
        <dbReference type="EMBL" id="ROR89747.1"/>
    </source>
</evidence>
<dbReference type="CDD" id="cd03506">
    <property type="entry name" value="Delta6-FADS-like"/>
    <property type="match status" value="1"/>
</dbReference>
<dbReference type="RefSeq" id="WP_123389028.1">
    <property type="nucleotide sequence ID" value="NZ_RKHO01000001.1"/>
</dbReference>
<name>A0A3N2CQE4_9ACTN</name>
<keyword evidence="1" id="KW-0472">Membrane</keyword>
<protein>
    <submittedName>
        <fullName evidence="3">Fatty acid desaturase</fullName>
    </submittedName>
</protein>
<keyword evidence="1" id="KW-1133">Transmembrane helix</keyword>
<feature type="transmembrane region" description="Helical" evidence="1">
    <location>
        <begin position="33"/>
        <end position="54"/>
    </location>
</feature>
<feature type="transmembrane region" description="Helical" evidence="1">
    <location>
        <begin position="93"/>
        <end position="114"/>
    </location>
</feature>
<dbReference type="Pfam" id="PF00487">
    <property type="entry name" value="FA_desaturase"/>
    <property type="match status" value="1"/>
</dbReference>
<accession>A0A3N2CQE4</accession>
<proteinExistence type="predicted"/>
<evidence type="ECO:0000256" key="1">
    <source>
        <dbReference type="SAM" id="Phobius"/>
    </source>
</evidence>
<dbReference type="PIRSF" id="PIRSF015921">
    <property type="entry name" value="FA_sphinglp_des"/>
    <property type="match status" value="1"/>
</dbReference>
<comment type="caution">
    <text evidence="3">The sequence shown here is derived from an EMBL/GenBank/DDBJ whole genome shotgun (WGS) entry which is preliminary data.</text>
</comment>
<dbReference type="EMBL" id="RKHO01000001">
    <property type="protein sequence ID" value="ROR89747.1"/>
    <property type="molecule type" value="Genomic_DNA"/>
</dbReference>
<evidence type="ECO:0000313" key="4">
    <source>
        <dbReference type="Proteomes" id="UP000281738"/>
    </source>
</evidence>
<sequence>MTAAPTAATNPGAGYALLAKEIRGLGLLEPRRGFYAGVGAVALVLTALVVVAMVVWRDSWWLLLGAPVLAVLSTQYGFLGHDIGHRQVTRGRVATRVLGIGVGNGLAGLSYGWWVAKHNAHHAHPNDLATDPDVAVGALVWDADQAEERRGGFVGWVTRHQAALFVPMLLGEAFALHVSSVRELFKPGLRDRAAEATLLVAHLAAYVLLLVTTLTWAQAIVFVLVHKMLQGLYLGLSFAPGHKGMPTLGPVEAADPLLRQVLTSRNIRGGRFVDAALGGLNYQIEHHLFPSMPRSNLRHAQPVVRRFCAERGVPYAEAGAATAYAAGLTHLHAVGSRLRERVAA</sequence>
<dbReference type="PANTHER" id="PTHR19353:SF19">
    <property type="entry name" value="DELTA(5) FATTY ACID DESATURASE C-RELATED"/>
    <property type="match status" value="1"/>
</dbReference>
<reference evidence="3 4" key="1">
    <citation type="submission" date="2018-11" db="EMBL/GenBank/DDBJ databases">
        <title>Sequencing the genomes of 1000 actinobacteria strains.</title>
        <authorList>
            <person name="Klenk H.-P."/>
        </authorList>
    </citation>
    <scope>NUCLEOTIDE SEQUENCE [LARGE SCALE GENOMIC DNA]</scope>
    <source>
        <strain evidence="3 4">DSM 12652</strain>
    </source>
</reference>
<dbReference type="PANTHER" id="PTHR19353">
    <property type="entry name" value="FATTY ACID DESATURASE 2"/>
    <property type="match status" value="1"/>
</dbReference>
<feature type="domain" description="Fatty acid desaturase" evidence="2">
    <location>
        <begin position="59"/>
        <end position="317"/>
    </location>
</feature>